<evidence type="ECO:0000256" key="1">
    <source>
        <dbReference type="SAM" id="MobiDB-lite"/>
    </source>
</evidence>
<dbReference type="VEuPathDB" id="CryptoDB:Vbra_16118"/>
<protein>
    <submittedName>
        <fullName evidence="2">Uncharacterized protein</fullName>
    </submittedName>
</protein>
<gene>
    <name evidence="2" type="ORF">Vbra_16118</name>
</gene>
<proteinExistence type="predicted"/>
<accession>A0A0G4FSR4</accession>
<feature type="compositionally biased region" description="Low complexity" evidence="1">
    <location>
        <begin position="254"/>
        <end position="263"/>
    </location>
</feature>
<sequence length="755" mass="82913">MDAAQVKAEAASIEQSLRQLQELQSQVGGSLSRINQLDLSNSDDPAQASSHESLRLQLRLLASHCTASVNQLSCLAPALSSTVDALTPSGDAPPTSSPAADGQTDAPAVSRPSFRLVYRSGNPPPVNVNQGPARRRLSRDELSNVFGHLQPWELTRHRRRLGTPLFHQSAANYTHLVIDCEDDTARRMWETMPLAVAHRWGERAINVREIKHRPPQWLEGKWCRGTWVAIVEGHGRGRAAIAEKRRREREGGEETAAAPAGQGDQSADKGTLEMLSFEAVELDDSIDIPHPVPSCDLPPAPTEPTHLPALTTVDNIPRQCLKARVGRQWRTPAVKSLVTEDCLLAAEGARAWLADCEAVEVLQLNGVDAEDSADVLRVLPANGKSLKALRTLRGVEMYRSTPADIDELREVMVARGVRQSIRELEIGMGSGLWNMGEHWERLQKTAQLVDVVAHHEALSNRIVADGDGDACYHSIDAELLSRSSSGTPTMQRVIDEYAKRADTVSYSGEDEAVPATITDDTFRAAHTLSLLEHALANEAKKKRAVEIASNMPNLSRIEIGDHEHALLLVPVREVWGFLEHLQAALVSRGRERSLTLCLDLSPNEFTAPVHDWQSPCLWGRGSNDKLPPVEEVTIIVSGIIVSGDLDDDGPTDDDHYETFYSNVMVTITSFTDELKGHKKTYVGLFGGNLRTEFQRRFMAQQAGLNLSGGPYKLSLDGQGLCVERSAGTWMVTRRPMKVAERASDGWMDGCWATTP</sequence>
<dbReference type="Proteomes" id="UP000041254">
    <property type="component" value="Unassembled WGS sequence"/>
</dbReference>
<evidence type="ECO:0000313" key="3">
    <source>
        <dbReference type="Proteomes" id="UP000041254"/>
    </source>
</evidence>
<name>A0A0G4FSR4_VITBC</name>
<dbReference type="EMBL" id="CDMY01000495">
    <property type="protein sequence ID" value="CEM17753.1"/>
    <property type="molecule type" value="Genomic_DNA"/>
</dbReference>
<reference evidence="2 3" key="1">
    <citation type="submission" date="2014-11" db="EMBL/GenBank/DDBJ databases">
        <authorList>
            <person name="Zhu J."/>
            <person name="Qi W."/>
            <person name="Song R."/>
        </authorList>
    </citation>
    <scope>NUCLEOTIDE SEQUENCE [LARGE SCALE GENOMIC DNA]</scope>
</reference>
<evidence type="ECO:0000313" key="2">
    <source>
        <dbReference type="EMBL" id="CEM17753.1"/>
    </source>
</evidence>
<keyword evidence="3" id="KW-1185">Reference proteome</keyword>
<organism evidence="2 3">
    <name type="scientific">Vitrella brassicaformis (strain CCMP3155)</name>
    <dbReference type="NCBI Taxonomy" id="1169540"/>
    <lineage>
        <taxon>Eukaryota</taxon>
        <taxon>Sar</taxon>
        <taxon>Alveolata</taxon>
        <taxon>Colpodellida</taxon>
        <taxon>Vitrellaceae</taxon>
        <taxon>Vitrella</taxon>
    </lineage>
</organism>
<dbReference type="AlphaFoldDB" id="A0A0G4FSR4"/>
<dbReference type="PhylomeDB" id="A0A0G4FSR4"/>
<feature type="region of interest" description="Disordered" evidence="1">
    <location>
        <begin position="241"/>
        <end position="269"/>
    </location>
</feature>
<feature type="compositionally biased region" description="Basic and acidic residues" evidence="1">
    <location>
        <begin position="241"/>
        <end position="252"/>
    </location>
</feature>
<feature type="region of interest" description="Disordered" evidence="1">
    <location>
        <begin position="85"/>
        <end position="108"/>
    </location>
</feature>
<dbReference type="InParanoid" id="A0A0G4FSR4"/>